<comment type="caution">
    <text evidence="2">The sequence shown here is derived from an EMBL/GenBank/DDBJ whole genome shotgun (WGS) entry which is preliminary data.</text>
</comment>
<dbReference type="Proteomes" id="UP000887013">
    <property type="component" value="Unassembled WGS sequence"/>
</dbReference>
<dbReference type="InterPro" id="IPR043128">
    <property type="entry name" value="Rev_trsase/Diguanyl_cyclase"/>
</dbReference>
<feature type="compositionally biased region" description="Polar residues" evidence="1">
    <location>
        <begin position="178"/>
        <end position="190"/>
    </location>
</feature>
<dbReference type="Gene3D" id="3.30.70.270">
    <property type="match status" value="1"/>
</dbReference>
<organism evidence="2 3">
    <name type="scientific">Nephila pilipes</name>
    <name type="common">Giant wood spider</name>
    <name type="synonym">Nephila maculata</name>
    <dbReference type="NCBI Taxonomy" id="299642"/>
    <lineage>
        <taxon>Eukaryota</taxon>
        <taxon>Metazoa</taxon>
        <taxon>Ecdysozoa</taxon>
        <taxon>Arthropoda</taxon>
        <taxon>Chelicerata</taxon>
        <taxon>Arachnida</taxon>
        <taxon>Araneae</taxon>
        <taxon>Araneomorphae</taxon>
        <taxon>Entelegynae</taxon>
        <taxon>Araneoidea</taxon>
        <taxon>Nephilidae</taxon>
        <taxon>Nephila</taxon>
    </lineage>
</organism>
<evidence type="ECO:0000313" key="2">
    <source>
        <dbReference type="EMBL" id="GFU07888.1"/>
    </source>
</evidence>
<proteinExistence type="predicted"/>
<dbReference type="SUPFAM" id="SSF56672">
    <property type="entry name" value="DNA/RNA polymerases"/>
    <property type="match status" value="1"/>
</dbReference>
<sequence>MGSNFTNSFGDLPMSARVVVTLTKPLLDKEYCLTMDNFYYSPGLTDTLIKRKTEEGVKDDPQHVKAVTRMDTPTHKAGVRFLGVVNYGSKCIPNVSSITFSLRNLVRDKNEFQWFAEHETYTYSKAYLKDDPNMLNIVHTVKKLTKKECRIAQLKLTIQSDTELNTVYHCKKWLAGSYSKSSNQSDNLQLKTKKRRPQLPCRPPK</sequence>
<dbReference type="OrthoDB" id="775972at2759"/>
<reference evidence="2" key="1">
    <citation type="submission" date="2020-08" db="EMBL/GenBank/DDBJ databases">
        <title>Multicomponent nature underlies the extraordinary mechanical properties of spider dragline silk.</title>
        <authorList>
            <person name="Kono N."/>
            <person name="Nakamura H."/>
            <person name="Mori M."/>
            <person name="Yoshida Y."/>
            <person name="Ohtoshi R."/>
            <person name="Malay A.D."/>
            <person name="Moran D.A.P."/>
            <person name="Tomita M."/>
            <person name="Numata K."/>
            <person name="Arakawa K."/>
        </authorList>
    </citation>
    <scope>NUCLEOTIDE SEQUENCE</scope>
</reference>
<gene>
    <name evidence="2" type="ORF">NPIL_492451</name>
</gene>
<dbReference type="InterPro" id="IPR043502">
    <property type="entry name" value="DNA/RNA_pol_sf"/>
</dbReference>
<accession>A0A8X6QAH0</accession>
<evidence type="ECO:0000313" key="3">
    <source>
        <dbReference type="Proteomes" id="UP000887013"/>
    </source>
</evidence>
<dbReference type="EMBL" id="BMAW01028538">
    <property type="protein sequence ID" value="GFU07888.1"/>
    <property type="molecule type" value="Genomic_DNA"/>
</dbReference>
<dbReference type="AlphaFoldDB" id="A0A8X6QAH0"/>
<dbReference type="GO" id="GO:0071897">
    <property type="term" value="P:DNA biosynthetic process"/>
    <property type="evidence" value="ECO:0007669"/>
    <property type="project" value="UniProtKB-ARBA"/>
</dbReference>
<protein>
    <recommendedName>
        <fullName evidence="4">PiggyBac transposable element-derived protein domain-containing protein</fullName>
    </recommendedName>
</protein>
<feature type="region of interest" description="Disordered" evidence="1">
    <location>
        <begin position="178"/>
        <end position="205"/>
    </location>
</feature>
<name>A0A8X6QAH0_NEPPI</name>
<evidence type="ECO:0000256" key="1">
    <source>
        <dbReference type="SAM" id="MobiDB-lite"/>
    </source>
</evidence>
<evidence type="ECO:0008006" key="4">
    <source>
        <dbReference type="Google" id="ProtNLM"/>
    </source>
</evidence>
<keyword evidence="3" id="KW-1185">Reference proteome</keyword>